<name>A0A8X6LPC0_TRICU</name>
<accession>A0A8X6LPC0</accession>
<reference evidence="2" key="1">
    <citation type="submission" date="2020-07" db="EMBL/GenBank/DDBJ databases">
        <title>Multicomponent nature underlies the extraordinary mechanical properties of spider dragline silk.</title>
        <authorList>
            <person name="Kono N."/>
            <person name="Nakamura H."/>
            <person name="Mori M."/>
            <person name="Yoshida Y."/>
            <person name="Ohtoshi R."/>
            <person name="Malay A.D."/>
            <person name="Moran D.A.P."/>
            <person name="Tomita M."/>
            <person name="Numata K."/>
            <person name="Arakawa K."/>
        </authorList>
    </citation>
    <scope>NUCLEOTIDE SEQUENCE</scope>
</reference>
<sequence>MLSQNTESTLPNRIEHQYCNLFCFVSSSPASHGMGHHRSNILICIKTTFHPSPGNPEDLRVGLGMSLSTDWGSSHPRTNDDKLSTPSSYLPLERFGTGRERKNNYVQQKRGVRMVIGYFDQ</sequence>
<proteinExistence type="predicted"/>
<gene>
    <name evidence="2" type="ORF">TNCT_546101</name>
</gene>
<keyword evidence="3" id="KW-1185">Reference proteome</keyword>
<evidence type="ECO:0000313" key="2">
    <source>
        <dbReference type="EMBL" id="GFR15757.1"/>
    </source>
</evidence>
<protein>
    <submittedName>
        <fullName evidence="2">Uncharacterized protein</fullName>
    </submittedName>
</protein>
<organism evidence="2 3">
    <name type="scientific">Trichonephila clavata</name>
    <name type="common">Joro spider</name>
    <name type="synonym">Nephila clavata</name>
    <dbReference type="NCBI Taxonomy" id="2740835"/>
    <lineage>
        <taxon>Eukaryota</taxon>
        <taxon>Metazoa</taxon>
        <taxon>Ecdysozoa</taxon>
        <taxon>Arthropoda</taxon>
        <taxon>Chelicerata</taxon>
        <taxon>Arachnida</taxon>
        <taxon>Araneae</taxon>
        <taxon>Araneomorphae</taxon>
        <taxon>Entelegynae</taxon>
        <taxon>Araneoidea</taxon>
        <taxon>Nephilidae</taxon>
        <taxon>Trichonephila</taxon>
    </lineage>
</organism>
<feature type="region of interest" description="Disordered" evidence="1">
    <location>
        <begin position="70"/>
        <end position="96"/>
    </location>
</feature>
<comment type="caution">
    <text evidence="2">The sequence shown here is derived from an EMBL/GenBank/DDBJ whole genome shotgun (WGS) entry which is preliminary data.</text>
</comment>
<evidence type="ECO:0000256" key="1">
    <source>
        <dbReference type="SAM" id="MobiDB-lite"/>
    </source>
</evidence>
<dbReference type="AlphaFoldDB" id="A0A8X6LPC0"/>
<dbReference type="Proteomes" id="UP000887116">
    <property type="component" value="Unassembled WGS sequence"/>
</dbReference>
<dbReference type="EMBL" id="BMAO01027293">
    <property type="protein sequence ID" value="GFR15757.1"/>
    <property type="molecule type" value="Genomic_DNA"/>
</dbReference>
<evidence type="ECO:0000313" key="3">
    <source>
        <dbReference type="Proteomes" id="UP000887116"/>
    </source>
</evidence>